<dbReference type="OrthoDB" id="321968at2759"/>
<comment type="caution">
    <text evidence="1">The sequence shown here is derived from an EMBL/GenBank/DDBJ whole genome shotgun (WGS) entry which is preliminary data.</text>
</comment>
<gene>
    <name evidence="1" type="ORF">SteCoe_38206</name>
</gene>
<organism evidence="1 2">
    <name type="scientific">Stentor coeruleus</name>
    <dbReference type="NCBI Taxonomy" id="5963"/>
    <lineage>
        <taxon>Eukaryota</taxon>
        <taxon>Sar</taxon>
        <taxon>Alveolata</taxon>
        <taxon>Ciliophora</taxon>
        <taxon>Postciliodesmatophora</taxon>
        <taxon>Heterotrichea</taxon>
        <taxon>Heterotrichida</taxon>
        <taxon>Stentoridae</taxon>
        <taxon>Stentor</taxon>
    </lineage>
</organism>
<evidence type="ECO:0000313" key="2">
    <source>
        <dbReference type="Proteomes" id="UP000187209"/>
    </source>
</evidence>
<keyword evidence="2" id="KW-1185">Reference proteome</keyword>
<evidence type="ECO:0000313" key="1">
    <source>
        <dbReference type="EMBL" id="OMJ65448.1"/>
    </source>
</evidence>
<dbReference type="EMBL" id="MPUH01002135">
    <property type="protein sequence ID" value="OMJ65448.1"/>
    <property type="molecule type" value="Genomic_DNA"/>
</dbReference>
<reference evidence="1 2" key="1">
    <citation type="submission" date="2016-11" db="EMBL/GenBank/DDBJ databases">
        <title>The macronuclear genome of Stentor coeruleus: a giant cell with tiny introns.</title>
        <authorList>
            <person name="Slabodnick M."/>
            <person name="Ruby J.G."/>
            <person name="Reiff S.B."/>
            <person name="Swart E.C."/>
            <person name="Gosai S."/>
            <person name="Prabakaran S."/>
            <person name="Witkowska E."/>
            <person name="Larue G.E."/>
            <person name="Fisher S."/>
            <person name="Freeman R.M."/>
            <person name="Gunawardena J."/>
            <person name="Chu W."/>
            <person name="Stover N.A."/>
            <person name="Gregory B.D."/>
            <person name="Nowacki M."/>
            <person name="Derisi J."/>
            <person name="Roy S.W."/>
            <person name="Marshall W.F."/>
            <person name="Sood P."/>
        </authorList>
    </citation>
    <scope>NUCLEOTIDE SEQUENCE [LARGE SCALE GENOMIC DNA]</scope>
    <source>
        <strain evidence="1">WM001</strain>
    </source>
</reference>
<accession>A0A1R2ALN4</accession>
<proteinExistence type="predicted"/>
<dbReference type="Proteomes" id="UP000187209">
    <property type="component" value="Unassembled WGS sequence"/>
</dbReference>
<evidence type="ECO:0008006" key="3">
    <source>
        <dbReference type="Google" id="ProtNLM"/>
    </source>
</evidence>
<dbReference type="PROSITE" id="PS00018">
    <property type="entry name" value="EF_HAND_1"/>
    <property type="match status" value="1"/>
</dbReference>
<sequence length="404" mass="46590">MWMKKHGLEGNGGNGLIKFLKNFFTSLDESTTGVISPSEFIVPLLSLGLSSNATYIEKALISSFNSKDINSIFIDKEAFVNLFKGDKKADTILNGLDIYCKTILKEEEEKKLAQHATIKKTSVFYSQNTITTEKQTEKSYPTIEEFIRLVRKWWVDISHDSASVNINRVADFLIEKGMAGNVHEGRDIAKSVETSSYFSYNSFEKIFLKPILKAALFNVAVLLTRGDFEEFSIKLKLAIVQRKFMMMTKKIRHDSNAKKGRVTLQALDTYKKRIGIDTVKNNTAKMSKEADEEINEERIMQMIYKLKNNAKSFINECGDVKQNIKNPWEIKANLNESAEDYSPTPKFKEEKYLNTLFEPFSISLSPGPYERRVKLFRENFLYRKFHNMVQIYPETKRAKKLFNL</sequence>
<dbReference type="AlphaFoldDB" id="A0A1R2ALN4"/>
<dbReference type="InterPro" id="IPR018247">
    <property type="entry name" value="EF_Hand_1_Ca_BS"/>
</dbReference>
<protein>
    <recommendedName>
        <fullName evidence="3">EF-hand domain-containing protein</fullName>
    </recommendedName>
</protein>
<name>A0A1R2ALN4_9CILI</name>